<protein>
    <submittedName>
        <fullName evidence="1">Uncharacterized protein</fullName>
    </submittedName>
</protein>
<keyword evidence="2" id="KW-1185">Reference proteome</keyword>
<reference evidence="2" key="1">
    <citation type="journal article" date="2009" name="Nature">
        <title>Genome sequence and analysis of the Irish potato famine pathogen Phytophthora infestans.</title>
        <authorList>
            <consortium name="The Broad Institute Genome Sequencing Platform"/>
            <person name="Haas B.J."/>
            <person name="Kamoun S."/>
            <person name="Zody M.C."/>
            <person name="Jiang R.H."/>
            <person name="Handsaker R.E."/>
            <person name="Cano L.M."/>
            <person name="Grabherr M."/>
            <person name="Kodira C.D."/>
            <person name="Raffaele S."/>
            <person name="Torto-Alalibo T."/>
            <person name="Bozkurt T.O."/>
            <person name="Ah-Fong A.M."/>
            <person name="Alvarado L."/>
            <person name="Anderson V.L."/>
            <person name="Armstrong M.R."/>
            <person name="Avrova A."/>
            <person name="Baxter L."/>
            <person name="Beynon J."/>
            <person name="Boevink P.C."/>
            <person name="Bollmann S.R."/>
            <person name="Bos J.I."/>
            <person name="Bulone V."/>
            <person name="Cai G."/>
            <person name="Cakir C."/>
            <person name="Carrington J.C."/>
            <person name="Chawner M."/>
            <person name="Conti L."/>
            <person name="Costanzo S."/>
            <person name="Ewan R."/>
            <person name="Fahlgren N."/>
            <person name="Fischbach M.A."/>
            <person name="Fugelstad J."/>
            <person name="Gilroy E.M."/>
            <person name="Gnerre S."/>
            <person name="Green P.J."/>
            <person name="Grenville-Briggs L.J."/>
            <person name="Griffith J."/>
            <person name="Grunwald N.J."/>
            <person name="Horn K."/>
            <person name="Horner N.R."/>
            <person name="Hu C.H."/>
            <person name="Huitema E."/>
            <person name="Jeong D.H."/>
            <person name="Jones A.M."/>
            <person name="Jones J.D."/>
            <person name="Jones R.W."/>
            <person name="Karlsson E.K."/>
            <person name="Kunjeti S.G."/>
            <person name="Lamour K."/>
            <person name="Liu Z."/>
            <person name="Ma L."/>
            <person name="Maclean D."/>
            <person name="Chibucos M.C."/>
            <person name="McDonald H."/>
            <person name="McWalters J."/>
            <person name="Meijer H.J."/>
            <person name="Morgan W."/>
            <person name="Morris P.F."/>
            <person name="Munro C.A."/>
            <person name="O'Neill K."/>
            <person name="Ospina-Giraldo M."/>
            <person name="Pinzon A."/>
            <person name="Pritchard L."/>
            <person name="Ramsahoye B."/>
            <person name="Ren Q."/>
            <person name="Restrepo S."/>
            <person name="Roy S."/>
            <person name="Sadanandom A."/>
            <person name="Savidor A."/>
            <person name="Schornack S."/>
            <person name="Schwartz D.C."/>
            <person name="Schumann U.D."/>
            <person name="Schwessinger B."/>
            <person name="Seyer L."/>
            <person name="Sharpe T."/>
            <person name="Silvar C."/>
            <person name="Song J."/>
            <person name="Studholme D.J."/>
            <person name="Sykes S."/>
            <person name="Thines M."/>
            <person name="van de Vondervoort P.J."/>
            <person name="Phuntumart V."/>
            <person name="Wawra S."/>
            <person name="Weide R."/>
            <person name="Win J."/>
            <person name="Young C."/>
            <person name="Zhou S."/>
            <person name="Fry W."/>
            <person name="Meyers B.C."/>
            <person name="van West P."/>
            <person name="Ristaino J."/>
            <person name="Govers F."/>
            <person name="Birch P.R."/>
            <person name="Whisson S.C."/>
            <person name="Judelson H.S."/>
            <person name="Nusbaum C."/>
        </authorList>
    </citation>
    <scope>NUCLEOTIDE SEQUENCE [LARGE SCALE GENOMIC DNA]</scope>
    <source>
        <strain evidence="2">T30-4</strain>
    </source>
</reference>
<evidence type="ECO:0000313" key="2">
    <source>
        <dbReference type="Proteomes" id="UP000006643"/>
    </source>
</evidence>
<dbReference type="KEGG" id="pif:PITG_16612"/>
<dbReference type="RefSeq" id="XP_002897155.1">
    <property type="nucleotide sequence ID" value="XM_002897109.1"/>
</dbReference>
<sequence>MEKTVKWKKGKGPKKVYARTWLASIAASVVRASSAADSWPRASELSRLPLIEACCLINAREGWRVSTVTFRLVVTERQKRALRERDLNLNALSAVNLLSSALPAPTPQKRTRGEWVDENCSGGELLSYDMMLAAAKVKATVKAQKEANKKSALVGKLAKQDMNLHDK</sequence>
<dbReference type="OrthoDB" id="128599at2759"/>
<name>D0NUS6_PHYIT</name>
<dbReference type="VEuPathDB" id="FungiDB:PITG_16612"/>
<gene>
    <name evidence="1" type="ORF">PITG_16612</name>
</gene>
<proteinExistence type="predicted"/>
<organism evidence="1 2">
    <name type="scientific">Phytophthora infestans (strain T30-4)</name>
    <name type="common">Potato late blight agent</name>
    <dbReference type="NCBI Taxonomy" id="403677"/>
    <lineage>
        <taxon>Eukaryota</taxon>
        <taxon>Sar</taxon>
        <taxon>Stramenopiles</taxon>
        <taxon>Oomycota</taxon>
        <taxon>Peronosporomycetes</taxon>
        <taxon>Peronosporales</taxon>
        <taxon>Peronosporaceae</taxon>
        <taxon>Phytophthora</taxon>
    </lineage>
</organism>
<dbReference type="Proteomes" id="UP000006643">
    <property type="component" value="Unassembled WGS sequence"/>
</dbReference>
<accession>D0NUS6</accession>
<dbReference type="eggNOG" id="ENOG502RFDY">
    <property type="taxonomic scope" value="Eukaryota"/>
</dbReference>
<evidence type="ECO:0000313" key="1">
    <source>
        <dbReference type="EMBL" id="EEY65437.1"/>
    </source>
</evidence>
<dbReference type="InParanoid" id="D0NUS6"/>
<dbReference type="AlphaFoldDB" id="D0NUS6"/>
<dbReference type="GeneID" id="9469026"/>
<dbReference type="EMBL" id="DS028165">
    <property type="protein sequence ID" value="EEY65437.1"/>
    <property type="molecule type" value="Genomic_DNA"/>
</dbReference>
<dbReference type="HOGENOM" id="CLU_1597673_0_0_1"/>